<name>A0A330GCH9_ENTCL</name>
<dbReference type="GO" id="GO:0003677">
    <property type="term" value="F:DNA binding"/>
    <property type="evidence" value="ECO:0007669"/>
    <property type="project" value="UniProtKB-UniRule"/>
</dbReference>
<keyword evidence="1 2" id="KW-0238">DNA-binding</keyword>
<dbReference type="SUPFAM" id="SSF46894">
    <property type="entry name" value="C-terminal effector domain of the bipartite response regulators"/>
    <property type="match status" value="1"/>
</dbReference>
<dbReference type="InterPro" id="IPR036388">
    <property type="entry name" value="WH-like_DNA-bd_sf"/>
</dbReference>
<dbReference type="CDD" id="cd00383">
    <property type="entry name" value="trans_reg_C"/>
    <property type="match status" value="1"/>
</dbReference>
<gene>
    <name evidence="4" type="ORF">DP202_15305</name>
</gene>
<protein>
    <submittedName>
        <fullName evidence="4">Transcriptional regulator</fullName>
    </submittedName>
</protein>
<sequence>MFFICNNSLIFDPETHVISPVNQPESAITLSAPAARLLQEFIRNKGKDLSREELITRVWEAFGFTPSGNNLNKAVSELRKGFQSLGEHNDIIVTVPRYGFRFEADVSCQPKKRFLPAEPPPEPNASVAKPPIGRWPAWGKKHAALGAIAAVTMGLVIYVFSPRALTVPAMLKPVKEKMGQCSIWLINDHGRPLVLSKMEPLLEANNVACHREAYNIYYFSARFTIAAADEVFIGACPVSPTSFCKTIRYKSGAEQ</sequence>
<dbReference type="InterPro" id="IPR016032">
    <property type="entry name" value="Sig_transdc_resp-reg_C-effctor"/>
</dbReference>
<reference evidence="4 5" key="1">
    <citation type="submission" date="2018-06" db="EMBL/GenBank/DDBJ databases">
        <title>ACT-28, a chromosomally-encoded AmpC with carbapenemase activity from Enterobacter kobei.</title>
        <authorList>
            <person name="Jousset A.B."/>
            <person name="Oueslati S."/>
            <person name="Bernabeu S."/>
            <person name="Takissian J."/>
            <person name="Creton E."/>
            <person name="Vogel A."/>
            <person name="Cotellon G."/>
            <person name="Bonnin R.A."/>
            <person name="Dortet L."/>
            <person name="Naas T."/>
        </authorList>
    </citation>
    <scope>NUCLEOTIDE SEQUENCE [LARGE SCALE GENOMIC DNA]</scope>
    <source>
        <strain evidence="4 5">99B3</strain>
    </source>
</reference>
<dbReference type="GO" id="GO:0006355">
    <property type="term" value="P:regulation of DNA-templated transcription"/>
    <property type="evidence" value="ECO:0007669"/>
    <property type="project" value="InterPro"/>
</dbReference>
<accession>A0A330GCH9</accession>
<dbReference type="Gene3D" id="1.10.10.10">
    <property type="entry name" value="Winged helix-like DNA-binding domain superfamily/Winged helix DNA-binding domain"/>
    <property type="match status" value="1"/>
</dbReference>
<evidence type="ECO:0000259" key="3">
    <source>
        <dbReference type="PROSITE" id="PS51755"/>
    </source>
</evidence>
<organism evidence="4 5">
    <name type="scientific">Enterobacter cloacae</name>
    <dbReference type="NCBI Taxonomy" id="550"/>
    <lineage>
        <taxon>Bacteria</taxon>
        <taxon>Pseudomonadati</taxon>
        <taxon>Pseudomonadota</taxon>
        <taxon>Gammaproteobacteria</taxon>
        <taxon>Enterobacterales</taxon>
        <taxon>Enterobacteriaceae</taxon>
        <taxon>Enterobacter</taxon>
        <taxon>Enterobacter cloacae complex</taxon>
    </lineage>
</organism>
<dbReference type="Pfam" id="PF00486">
    <property type="entry name" value="Trans_reg_C"/>
    <property type="match status" value="1"/>
</dbReference>
<dbReference type="GO" id="GO:0000160">
    <property type="term" value="P:phosphorelay signal transduction system"/>
    <property type="evidence" value="ECO:0007669"/>
    <property type="project" value="InterPro"/>
</dbReference>
<evidence type="ECO:0000313" key="4">
    <source>
        <dbReference type="EMBL" id="RAZ65655.1"/>
    </source>
</evidence>
<evidence type="ECO:0000313" key="5">
    <source>
        <dbReference type="Proteomes" id="UP000251576"/>
    </source>
</evidence>
<evidence type="ECO:0000256" key="1">
    <source>
        <dbReference type="ARBA" id="ARBA00023125"/>
    </source>
</evidence>
<proteinExistence type="predicted"/>
<dbReference type="Proteomes" id="UP000251576">
    <property type="component" value="Unassembled WGS sequence"/>
</dbReference>
<dbReference type="AlphaFoldDB" id="A0A330GCH9"/>
<dbReference type="SMART" id="SM00862">
    <property type="entry name" value="Trans_reg_C"/>
    <property type="match status" value="1"/>
</dbReference>
<comment type="caution">
    <text evidence="4">The sequence shown here is derived from an EMBL/GenBank/DDBJ whole genome shotgun (WGS) entry which is preliminary data.</text>
</comment>
<feature type="domain" description="OmpR/PhoB-type" evidence="3">
    <location>
        <begin position="1"/>
        <end position="104"/>
    </location>
</feature>
<evidence type="ECO:0000256" key="2">
    <source>
        <dbReference type="PROSITE-ProRule" id="PRU01091"/>
    </source>
</evidence>
<dbReference type="InterPro" id="IPR001867">
    <property type="entry name" value="OmpR/PhoB-type_DNA-bd"/>
</dbReference>
<dbReference type="EMBL" id="QMDH01000028">
    <property type="protein sequence ID" value="RAZ65655.1"/>
    <property type="molecule type" value="Genomic_DNA"/>
</dbReference>
<dbReference type="PROSITE" id="PS51755">
    <property type="entry name" value="OMPR_PHOB"/>
    <property type="match status" value="1"/>
</dbReference>
<feature type="DNA-binding region" description="OmpR/PhoB-type" evidence="2">
    <location>
        <begin position="1"/>
        <end position="104"/>
    </location>
</feature>